<protein>
    <submittedName>
        <fullName evidence="1">Uncharacterized protein</fullName>
    </submittedName>
</protein>
<evidence type="ECO:0000313" key="1">
    <source>
        <dbReference type="EMBL" id="PKI70235.1"/>
    </source>
</evidence>
<comment type="caution">
    <text evidence="1">The sequence shown here is derived from an EMBL/GenBank/DDBJ whole genome shotgun (WGS) entry which is preliminary data.</text>
</comment>
<organism evidence="1 2">
    <name type="scientific">Punica granatum</name>
    <name type="common">Pomegranate</name>
    <dbReference type="NCBI Taxonomy" id="22663"/>
    <lineage>
        <taxon>Eukaryota</taxon>
        <taxon>Viridiplantae</taxon>
        <taxon>Streptophyta</taxon>
        <taxon>Embryophyta</taxon>
        <taxon>Tracheophyta</taxon>
        <taxon>Spermatophyta</taxon>
        <taxon>Magnoliopsida</taxon>
        <taxon>eudicotyledons</taxon>
        <taxon>Gunneridae</taxon>
        <taxon>Pentapetalae</taxon>
        <taxon>rosids</taxon>
        <taxon>malvids</taxon>
        <taxon>Myrtales</taxon>
        <taxon>Lythraceae</taxon>
        <taxon>Punica</taxon>
    </lineage>
</organism>
<reference evidence="1 2" key="1">
    <citation type="submission" date="2017-11" db="EMBL/GenBank/DDBJ databases">
        <title>De-novo sequencing of pomegranate (Punica granatum L.) genome.</title>
        <authorList>
            <person name="Akparov Z."/>
            <person name="Amiraslanov A."/>
            <person name="Hajiyeva S."/>
            <person name="Abbasov M."/>
            <person name="Kaur K."/>
            <person name="Hamwieh A."/>
            <person name="Solovyev V."/>
            <person name="Salamov A."/>
            <person name="Braich B."/>
            <person name="Kosarev P."/>
            <person name="Mahmoud A."/>
            <person name="Hajiyev E."/>
            <person name="Babayeva S."/>
            <person name="Izzatullayeva V."/>
            <person name="Mammadov A."/>
            <person name="Mammadov A."/>
            <person name="Sharifova S."/>
            <person name="Ojaghi J."/>
            <person name="Eynullazada K."/>
            <person name="Bayramov B."/>
            <person name="Abdulazimova A."/>
            <person name="Shahmuradov I."/>
        </authorList>
    </citation>
    <scope>NUCLEOTIDE SEQUENCE [LARGE SCALE GENOMIC DNA]</scope>
    <source>
        <strain evidence="2">cv. AG2017</strain>
        <tissue evidence="1">Leaf</tissue>
    </source>
</reference>
<dbReference type="Proteomes" id="UP000233551">
    <property type="component" value="Unassembled WGS sequence"/>
</dbReference>
<evidence type="ECO:0000313" key="2">
    <source>
        <dbReference type="Proteomes" id="UP000233551"/>
    </source>
</evidence>
<sequence>MAAEVADDLIGGGDGSIMAQNLGVQALGVELDAKAIIEVADDLIGGEWRRLS</sequence>
<dbReference type="AlphaFoldDB" id="A0A2I0KP15"/>
<name>A0A2I0KP15_PUNGR</name>
<gene>
    <name evidence="1" type="ORF">CRG98_009367</name>
</gene>
<proteinExistence type="predicted"/>
<dbReference type="EMBL" id="PGOL01000466">
    <property type="protein sequence ID" value="PKI70235.1"/>
    <property type="molecule type" value="Genomic_DNA"/>
</dbReference>
<keyword evidence="2" id="KW-1185">Reference proteome</keyword>
<accession>A0A2I0KP15</accession>